<reference evidence="2" key="1">
    <citation type="submission" date="2024-07" db="EMBL/GenBank/DDBJ databases">
        <title>Two chromosome-level genome assemblies of Korean endemic species Abeliophyllum distichum and Forsythia ovata (Oleaceae).</title>
        <authorList>
            <person name="Jang H."/>
        </authorList>
    </citation>
    <scope>NUCLEOTIDE SEQUENCE [LARGE SCALE GENOMIC DNA]</scope>
</reference>
<sequence length="131" mass="14573">MELLQRVAHVIKDYLDNTFFSCQDFGYAQSTSTEVLKPYIFNEPIVGDAGRLPSLGPAALFMQGNKAVTKSVVAHETEGTKREEIFVDVIEKISVTFSSSAAKEIGSLQAAKSKLEKEVEELTRQCNWRNV</sequence>
<name>A0ABD1VL38_9LAMI</name>
<proteinExistence type="predicted"/>
<dbReference type="EMBL" id="JBFOLJ010000005">
    <property type="protein sequence ID" value="KAL2537951.1"/>
    <property type="molecule type" value="Genomic_DNA"/>
</dbReference>
<gene>
    <name evidence="1" type="ORF">Fot_19342</name>
</gene>
<organism evidence="1 2">
    <name type="scientific">Forsythia ovata</name>
    <dbReference type="NCBI Taxonomy" id="205694"/>
    <lineage>
        <taxon>Eukaryota</taxon>
        <taxon>Viridiplantae</taxon>
        <taxon>Streptophyta</taxon>
        <taxon>Embryophyta</taxon>
        <taxon>Tracheophyta</taxon>
        <taxon>Spermatophyta</taxon>
        <taxon>Magnoliopsida</taxon>
        <taxon>eudicotyledons</taxon>
        <taxon>Gunneridae</taxon>
        <taxon>Pentapetalae</taxon>
        <taxon>asterids</taxon>
        <taxon>lamiids</taxon>
        <taxon>Lamiales</taxon>
        <taxon>Oleaceae</taxon>
        <taxon>Forsythieae</taxon>
        <taxon>Forsythia</taxon>
    </lineage>
</organism>
<keyword evidence="2" id="KW-1185">Reference proteome</keyword>
<accession>A0ABD1VL38</accession>
<comment type="caution">
    <text evidence="1">The sequence shown here is derived from an EMBL/GenBank/DDBJ whole genome shotgun (WGS) entry which is preliminary data.</text>
</comment>
<evidence type="ECO:0000313" key="2">
    <source>
        <dbReference type="Proteomes" id="UP001604277"/>
    </source>
</evidence>
<dbReference type="AlphaFoldDB" id="A0ABD1VL38"/>
<evidence type="ECO:0000313" key="1">
    <source>
        <dbReference type="EMBL" id="KAL2537951.1"/>
    </source>
</evidence>
<dbReference type="Proteomes" id="UP001604277">
    <property type="component" value="Unassembled WGS sequence"/>
</dbReference>
<protein>
    <submittedName>
        <fullName evidence="1">AP-4 complex subunit mu</fullName>
    </submittedName>
</protein>